<evidence type="ECO:0000313" key="7">
    <source>
        <dbReference type="EMBL" id="CBL80493.1"/>
    </source>
</evidence>
<dbReference type="CDD" id="cd02966">
    <property type="entry name" value="TlpA_like_family"/>
    <property type="match status" value="1"/>
</dbReference>
<accession>F4MLD2</accession>
<reference evidence="7" key="1">
    <citation type="submission" date="2010-04" db="EMBL/GenBank/DDBJ databases">
        <authorList>
            <person name="Genoscope - CEA"/>
        </authorList>
    </citation>
    <scope>NUCLEOTIDE SEQUENCE</scope>
</reference>
<gene>
    <name evidence="7" type="ORF">S3_843_0003</name>
</gene>
<proteinExistence type="predicted"/>
<keyword evidence="3" id="KW-1015">Disulfide bond</keyword>
<dbReference type="PANTHER" id="PTHR42852">
    <property type="entry name" value="THIOL:DISULFIDE INTERCHANGE PROTEIN DSBE"/>
    <property type="match status" value="1"/>
</dbReference>
<dbReference type="PROSITE" id="PS51352">
    <property type="entry name" value="THIOREDOXIN_2"/>
    <property type="match status" value="1"/>
</dbReference>
<evidence type="ECO:0000259" key="6">
    <source>
        <dbReference type="PROSITE" id="PS51352"/>
    </source>
</evidence>
<dbReference type="GO" id="GO:0030313">
    <property type="term" value="C:cell envelope"/>
    <property type="evidence" value="ECO:0007669"/>
    <property type="project" value="UniProtKB-SubCell"/>
</dbReference>
<dbReference type="GO" id="GO:0016491">
    <property type="term" value="F:oxidoreductase activity"/>
    <property type="evidence" value="ECO:0007669"/>
    <property type="project" value="InterPro"/>
</dbReference>
<dbReference type="PANTHER" id="PTHR42852:SF6">
    <property type="entry name" value="THIOL:DISULFIDE INTERCHANGE PROTEIN DSBE"/>
    <property type="match status" value="1"/>
</dbReference>
<dbReference type="InterPro" id="IPR013740">
    <property type="entry name" value="Redoxin"/>
</dbReference>
<evidence type="ECO:0000256" key="5">
    <source>
        <dbReference type="SAM" id="SignalP"/>
    </source>
</evidence>
<dbReference type="Gene3D" id="3.40.30.10">
    <property type="entry name" value="Glutaredoxin"/>
    <property type="match status" value="1"/>
</dbReference>
<evidence type="ECO:0000256" key="2">
    <source>
        <dbReference type="ARBA" id="ARBA00022748"/>
    </source>
</evidence>
<organism evidence="7">
    <name type="scientific">uncultured Polaribacter sp</name>
    <dbReference type="NCBI Taxonomy" id="174711"/>
    <lineage>
        <taxon>Bacteria</taxon>
        <taxon>Pseudomonadati</taxon>
        <taxon>Bacteroidota</taxon>
        <taxon>Flavobacteriia</taxon>
        <taxon>Flavobacteriales</taxon>
        <taxon>Flavobacteriaceae</taxon>
        <taxon>environmental samples</taxon>
    </lineage>
</organism>
<protein>
    <submittedName>
        <fullName evidence="7">Thioredoxin family protein</fullName>
    </submittedName>
</protein>
<dbReference type="InterPro" id="IPR013766">
    <property type="entry name" value="Thioredoxin_domain"/>
</dbReference>
<feature type="domain" description="Thioredoxin" evidence="6">
    <location>
        <begin position="190"/>
        <end position="340"/>
    </location>
</feature>
<keyword evidence="5" id="KW-0732">Signal</keyword>
<dbReference type="PROSITE" id="PS51257">
    <property type="entry name" value="PROKAR_LIPOPROTEIN"/>
    <property type="match status" value="1"/>
</dbReference>
<feature type="signal peptide" evidence="5">
    <location>
        <begin position="1"/>
        <end position="22"/>
    </location>
</feature>
<dbReference type="InterPro" id="IPR050553">
    <property type="entry name" value="Thioredoxin_ResA/DsbE_sf"/>
</dbReference>
<reference evidence="7" key="2">
    <citation type="journal article" date="2012" name="Environ. Microbiol.">
        <title>Genomic content of uncultured Bacteroidetes from contrasting oceanic provinces in the North Atlantic Ocean.</title>
        <authorList>
            <person name="Gomez-Pereira P.R."/>
            <person name="Schuler M."/>
            <person name="Fuchs B.M."/>
            <person name="Bennke C."/>
            <person name="Teeling H."/>
            <person name="Waldmann J."/>
            <person name="Richter M."/>
            <person name="Barbe V."/>
            <person name="Bataille E."/>
            <person name="Glockner F.O."/>
            <person name="Amann R."/>
        </authorList>
    </citation>
    <scope>NUCLEOTIDE SEQUENCE</scope>
</reference>
<dbReference type="GO" id="GO:0017004">
    <property type="term" value="P:cytochrome complex assembly"/>
    <property type="evidence" value="ECO:0007669"/>
    <property type="project" value="UniProtKB-KW"/>
</dbReference>
<keyword evidence="4" id="KW-0676">Redox-active center</keyword>
<dbReference type="Pfam" id="PF08534">
    <property type="entry name" value="Redoxin"/>
    <property type="match status" value="1"/>
</dbReference>
<dbReference type="InterPro" id="IPR036249">
    <property type="entry name" value="Thioredoxin-like_sf"/>
</dbReference>
<dbReference type="AlphaFoldDB" id="F4MLD2"/>
<evidence type="ECO:0000256" key="1">
    <source>
        <dbReference type="ARBA" id="ARBA00004196"/>
    </source>
</evidence>
<dbReference type="SUPFAM" id="SSF52833">
    <property type="entry name" value="Thioredoxin-like"/>
    <property type="match status" value="1"/>
</dbReference>
<name>F4MLD2_9FLAO</name>
<keyword evidence="2" id="KW-0201">Cytochrome c-type biogenesis</keyword>
<evidence type="ECO:0000256" key="3">
    <source>
        <dbReference type="ARBA" id="ARBA00023157"/>
    </source>
</evidence>
<evidence type="ECO:0000256" key="4">
    <source>
        <dbReference type="ARBA" id="ARBA00023284"/>
    </source>
</evidence>
<comment type="subcellular location">
    <subcellularLocation>
        <location evidence="1">Cell envelope</location>
    </subcellularLocation>
</comment>
<feature type="chain" id="PRO_5003313321" evidence="5">
    <location>
        <begin position="23"/>
        <end position="340"/>
    </location>
</feature>
<dbReference type="EMBL" id="FQ032801">
    <property type="protein sequence ID" value="CBL80493.1"/>
    <property type="molecule type" value="Genomic_DNA"/>
</dbReference>
<sequence>MKKNSLLLFTLILLASCTGKNATKYLYLAGKLENNKDSILTVAGQTGIIKTIVVNTDGTFKDTLKVEKAIYTLTTSAKRAPIYLKNGFNISINANAEDFMNSIAFSGNGSENSNFMLAQIKESQKLGDPNAILELKENEFKTKLETIKQKYDSILNSYENIDSSLVKEANQQTAQMMNYFNKTYAKNKAFTKGSPSPEFKKYMDFKGGEKSLDSFKGKYVYIDVWATWCGPCIQQIPFLNSLEKEYHRKNIAFVSISTDESRRSGGSWDAAENKWRKFVKDKQLTGTQLWAGQDYDFQKAYQINSIPRFILIDPEGNIVNANAPRPSEPRLKQLFTSLGI</sequence>